<evidence type="ECO:0000313" key="2">
    <source>
        <dbReference type="Proteomes" id="UP000683925"/>
    </source>
</evidence>
<evidence type="ECO:0000313" key="1">
    <source>
        <dbReference type="EMBL" id="CAD8215155.1"/>
    </source>
</evidence>
<gene>
    <name evidence="1" type="ORF">POCTA_138.1.T2090023</name>
</gene>
<organism evidence="1 2">
    <name type="scientific">Paramecium octaurelia</name>
    <dbReference type="NCBI Taxonomy" id="43137"/>
    <lineage>
        <taxon>Eukaryota</taxon>
        <taxon>Sar</taxon>
        <taxon>Alveolata</taxon>
        <taxon>Ciliophora</taxon>
        <taxon>Intramacronucleata</taxon>
        <taxon>Oligohymenophorea</taxon>
        <taxon>Peniculida</taxon>
        <taxon>Parameciidae</taxon>
        <taxon>Paramecium</taxon>
    </lineage>
</organism>
<accession>A0A8S1YL73</accession>
<proteinExistence type="predicted"/>
<dbReference type="Proteomes" id="UP000683925">
    <property type="component" value="Unassembled WGS sequence"/>
</dbReference>
<name>A0A8S1YL73_PAROT</name>
<protein>
    <submittedName>
        <fullName evidence="1">Uncharacterized protein</fullName>
    </submittedName>
</protein>
<comment type="caution">
    <text evidence="1">The sequence shown here is derived from an EMBL/GenBank/DDBJ whole genome shotgun (WGS) entry which is preliminary data.</text>
</comment>
<reference evidence="1" key="1">
    <citation type="submission" date="2021-01" db="EMBL/GenBank/DDBJ databases">
        <authorList>
            <consortium name="Genoscope - CEA"/>
            <person name="William W."/>
        </authorList>
    </citation>
    <scope>NUCLEOTIDE SEQUENCE</scope>
</reference>
<sequence>MRKKYCNIEAQFTRLQVAQLIMVYHEKFNILLKTIHAGKYHRKAINSVTTFIS</sequence>
<keyword evidence="2" id="KW-1185">Reference proteome</keyword>
<dbReference type="EMBL" id="CAJJDP010000213">
    <property type="protein sequence ID" value="CAD8215155.1"/>
    <property type="molecule type" value="Genomic_DNA"/>
</dbReference>
<dbReference type="AlphaFoldDB" id="A0A8S1YL73"/>